<sequence length="112" mass="12342">ALSGTVPSRPCQAQSHLRLVRHCPIYALSGTPTYSFSRLRTLINSFPFFFLIFSPIYALSGSAPSTPCQALPHRCLVRHTNLILLNLNNFPSFLISGLSPTLGLFFLGGRHL</sequence>
<feature type="transmembrane region" description="Helical" evidence="1">
    <location>
        <begin position="41"/>
        <end position="59"/>
    </location>
</feature>
<evidence type="ECO:0000313" key="3">
    <source>
        <dbReference type="Proteomes" id="UP001345963"/>
    </source>
</evidence>
<evidence type="ECO:0000313" key="2">
    <source>
        <dbReference type="EMBL" id="MED6247078.1"/>
    </source>
</evidence>
<gene>
    <name evidence="2" type="ORF">ATANTOWER_029458</name>
</gene>
<accession>A0ABU7BBQ3</accession>
<dbReference type="EMBL" id="JAHUTI010046969">
    <property type="protein sequence ID" value="MED6247078.1"/>
    <property type="molecule type" value="Genomic_DNA"/>
</dbReference>
<dbReference type="Proteomes" id="UP001345963">
    <property type="component" value="Unassembled WGS sequence"/>
</dbReference>
<feature type="transmembrane region" description="Helical" evidence="1">
    <location>
        <begin position="90"/>
        <end position="109"/>
    </location>
</feature>
<reference evidence="2 3" key="1">
    <citation type="submission" date="2021-07" db="EMBL/GenBank/DDBJ databases">
        <authorList>
            <person name="Palmer J.M."/>
        </authorList>
    </citation>
    <scope>NUCLEOTIDE SEQUENCE [LARGE SCALE GENOMIC DNA]</scope>
    <source>
        <strain evidence="2 3">AT_MEX2019</strain>
        <tissue evidence="2">Muscle</tissue>
    </source>
</reference>
<organism evidence="2 3">
    <name type="scientific">Ataeniobius toweri</name>
    <dbReference type="NCBI Taxonomy" id="208326"/>
    <lineage>
        <taxon>Eukaryota</taxon>
        <taxon>Metazoa</taxon>
        <taxon>Chordata</taxon>
        <taxon>Craniata</taxon>
        <taxon>Vertebrata</taxon>
        <taxon>Euteleostomi</taxon>
        <taxon>Actinopterygii</taxon>
        <taxon>Neopterygii</taxon>
        <taxon>Teleostei</taxon>
        <taxon>Neoteleostei</taxon>
        <taxon>Acanthomorphata</taxon>
        <taxon>Ovalentaria</taxon>
        <taxon>Atherinomorphae</taxon>
        <taxon>Cyprinodontiformes</taxon>
        <taxon>Goodeidae</taxon>
        <taxon>Ataeniobius</taxon>
    </lineage>
</organism>
<protein>
    <submittedName>
        <fullName evidence="2">Uncharacterized protein</fullName>
    </submittedName>
</protein>
<proteinExistence type="predicted"/>
<comment type="caution">
    <text evidence="2">The sequence shown here is derived from an EMBL/GenBank/DDBJ whole genome shotgun (WGS) entry which is preliminary data.</text>
</comment>
<name>A0ABU7BBQ3_9TELE</name>
<keyword evidence="1" id="KW-1133">Transmembrane helix</keyword>
<keyword evidence="1" id="KW-0812">Transmembrane</keyword>
<evidence type="ECO:0000256" key="1">
    <source>
        <dbReference type="SAM" id="Phobius"/>
    </source>
</evidence>
<keyword evidence="1" id="KW-0472">Membrane</keyword>
<keyword evidence="3" id="KW-1185">Reference proteome</keyword>
<feature type="non-terminal residue" evidence="2">
    <location>
        <position position="1"/>
    </location>
</feature>